<reference evidence="4 5" key="1">
    <citation type="submission" date="2016-12" db="EMBL/GenBank/DDBJ databases">
        <title>Trade-off between light-utilization and light-protection in marine flavobacteria.</title>
        <authorList>
            <person name="Kumagai Y."/>
            <person name="Yoshizawa S."/>
            <person name="Kogure K."/>
            <person name="Iwasaki W."/>
        </authorList>
    </citation>
    <scope>NUCLEOTIDE SEQUENCE [LARGE SCALE GENOMIC DNA]</scope>
    <source>
        <strain evidence="4 5">KCTC 22729</strain>
    </source>
</reference>
<accession>A0A2S7WD22</accession>
<organism evidence="4 5">
    <name type="scientific">Polaribacter gangjinensis</name>
    <dbReference type="NCBI Taxonomy" id="574710"/>
    <lineage>
        <taxon>Bacteria</taxon>
        <taxon>Pseudomonadati</taxon>
        <taxon>Bacteroidota</taxon>
        <taxon>Flavobacteriia</taxon>
        <taxon>Flavobacteriales</taxon>
        <taxon>Flavobacteriaceae</taxon>
    </lineage>
</organism>
<keyword evidence="5" id="KW-1185">Reference proteome</keyword>
<feature type="signal peptide" evidence="2">
    <location>
        <begin position="1"/>
        <end position="19"/>
    </location>
</feature>
<dbReference type="OrthoDB" id="1489153at2"/>
<dbReference type="EMBL" id="MSCL01000001">
    <property type="protein sequence ID" value="PQJ75514.1"/>
    <property type="molecule type" value="Genomic_DNA"/>
</dbReference>
<gene>
    <name evidence="4" type="ORF">BTO13_09855</name>
</gene>
<dbReference type="AlphaFoldDB" id="A0A2S7WD22"/>
<dbReference type="RefSeq" id="WP_105046658.1">
    <property type="nucleotide sequence ID" value="NZ_CP150662.1"/>
</dbReference>
<proteinExistence type="predicted"/>
<dbReference type="Proteomes" id="UP000237608">
    <property type="component" value="Unassembled WGS sequence"/>
</dbReference>
<feature type="domain" description="Secretion system C-terminal sorting" evidence="3">
    <location>
        <begin position="407"/>
        <end position="474"/>
    </location>
</feature>
<dbReference type="NCBIfam" id="TIGR04183">
    <property type="entry name" value="Por_Secre_tail"/>
    <property type="match status" value="1"/>
</dbReference>
<comment type="caution">
    <text evidence="4">The sequence shown here is derived from an EMBL/GenBank/DDBJ whole genome shotgun (WGS) entry which is preliminary data.</text>
</comment>
<protein>
    <recommendedName>
        <fullName evidence="3">Secretion system C-terminal sorting domain-containing protein</fullName>
    </recommendedName>
</protein>
<evidence type="ECO:0000313" key="4">
    <source>
        <dbReference type="EMBL" id="PQJ75514.1"/>
    </source>
</evidence>
<name>A0A2S7WD22_9FLAO</name>
<evidence type="ECO:0000259" key="3">
    <source>
        <dbReference type="Pfam" id="PF18962"/>
    </source>
</evidence>
<evidence type="ECO:0000313" key="5">
    <source>
        <dbReference type="Proteomes" id="UP000237608"/>
    </source>
</evidence>
<sequence length="475" mass="51473">MKLKLLLAITLIAFLTTSAQVTLLKEINDSGTSSSNPNNLFVFNNKIYFAADDSSGSNTPGNVDLGSELWVTDGTSEGTTFFKDFNIGSSNSTPNFFFTFNGTMYFSANTGSGNVLISSDGTVDGTVATGGGFVFEPRELDGLIYYINTTDANGLYQFDGTTQIKVPNSGSEHVNFIGAQIIAFNGKIYGYGFTATDDPTIGRELYSYDPATDTYTLIKDITGNSNDSGISNFVTIGNELYFEALGKVWKTDGTTNGTVEVTAANTLTGTDFYFNWNGVLFFEGDTGVSNDQLFKYDPNTDTITNVSNITGSTATGGNNHDPEDYAVVGNYMYYRGEPADDTNGYLYRTNGNTTELITNTIKDIDQIVVLNGKLFFEGDNGTTGNELYMLDPTTLSIESVSKNSLQIYPNPASEFIKISSEYENSSYKIYSILGQVVKEGIISSSQISVSGISKGNYILKVSQDDKVSTQKLIIQ</sequence>
<evidence type="ECO:0000256" key="1">
    <source>
        <dbReference type="ARBA" id="ARBA00022729"/>
    </source>
</evidence>
<dbReference type="Pfam" id="PF18962">
    <property type="entry name" value="Por_Secre_tail"/>
    <property type="match status" value="1"/>
</dbReference>
<dbReference type="InterPro" id="IPR026444">
    <property type="entry name" value="Secre_tail"/>
</dbReference>
<keyword evidence="1 2" id="KW-0732">Signal</keyword>
<feature type="chain" id="PRO_5015460634" description="Secretion system C-terminal sorting domain-containing protein" evidence="2">
    <location>
        <begin position="20"/>
        <end position="475"/>
    </location>
</feature>
<evidence type="ECO:0000256" key="2">
    <source>
        <dbReference type="SAM" id="SignalP"/>
    </source>
</evidence>
<dbReference type="SUPFAM" id="SSF69304">
    <property type="entry name" value="Tricorn protease N-terminal domain"/>
    <property type="match status" value="1"/>
</dbReference>